<name>A0ABX9KF82_9FUSO</name>
<dbReference type="Proteomes" id="UP000263486">
    <property type="component" value="Unassembled WGS sequence"/>
</dbReference>
<dbReference type="EMBL" id="QUAJ01000020">
    <property type="protein sequence ID" value="REI40436.1"/>
    <property type="molecule type" value="Genomic_DNA"/>
</dbReference>
<comment type="caution">
    <text evidence="2">The sequence shown here is derived from an EMBL/GenBank/DDBJ whole genome shotgun (WGS) entry which is preliminary data.</text>
</comment>
<gene>
    <name evidence="2" type="ORF">DYH56_11290</name>
</gene>
<proteinExistence type="predicted"/>
<evidence type="ECO:0000313" key="2">
    <source>
        <dbReference type="EMBL" id="REI40436.1"/>
    </source>
</evidence>
<evidence type="ECO:0000259" key="1">
    <source>
        <dbReference type="Pfam" id="PF07929"/>
    </source>
</evidence>
<dbReference type="RefSeq" id="WP_114642978.1">
    <property type="nucleotide sequence ID" value="NZ_JAACIO010000021.1"/>
</dbReference>
<dbReference type="InterPro" id="IPR012912">
    <property type="entry name" value="Plasmid_pRiA4b_Orf3-like"/>
</dbReference>
<sequence>MATIAFKSIYQLKIELKGAKPPIWRRVLVPSNIRLDKLHEVIQESMGWFNYHLHHFYDGKKYYQIPLEEDDGFWGDSSLDERKYKLYQLLKKEKQKLTYEYDFGDGWEHKIILEKILPFDSEMKLPVCIKGKRACPPEDCGGIWGYEHLLEIISDPTHEEYKEMTEWLGREFDPTNFDLELINELLEEIEI</sequence>
<reference evidence="2 3" key="1">
    <citation type="submission" date="2018-08" db="EMBL/GenBank/DDBJ databases">
        <title>Draft genome sequence of Psychrilyobacter sp. strain SD5 isolated from Black Sea water.</title>
        <authorList>
            <person name="Yadav S."/>
            <person name="Villanueva L."/>
            <person name="Damste J.S.S."/>
        </authorList>
    </citation>
    <scope>NUCLEOTIDE SEQUENCE [LARGE SCALE GENOMIC DNA]</scope>
    <source>
        <strain evidence="2 3">SD5</strain>
    </source>
</reference>
<dbReference type="Pfam" id="PF07929">
    <property type="entry name" value="PRiA4_ORF3"/>
    <property type="match status" value="1"/>
</dbReference>
<dbReference type="PANTHER" id="PTHR41878">
    <property type="entry name" value="LEXA REPRESSOR-RELATED"/>
    <property type="match status" value="1"/>
</dbReference>
<dbReference type="Gene3D" id="3.10.290.30">
    <property type="entry name" value="MM3350-like"/>
    <property type="match status" value="1"/>
</dbReference>
<organism evidence="2 3">
    <name type="scientific">Psychrilyobacter piezotolerans</name>
    <dbReference type="NCBI Taxonomy" id="2293438"/>
    <lineage>
        <taxon>Bacteria</taxon>
        <taxon>Fusobacteriati</taxon>
        <taxon>Fusobacteriota</taxon>
        <taxon>Fusobacteriia</taxon>
        <taxon>Fusobacteriales</taxon>
        <taxon>Fusobacteriaceae</taxon>
        <taxon>Psychrilyobacter</taxon>
    </lineage>
</organism>
<dbReference type="SUPFAM" id="SSF159941">
    <property type="entry name" value="MM3350-like"/>
    <property type="match status" value="1"/>
</dbReference>
<keyword evidence="3" id="KW-1185">Reference proteome</keyword>
<dbReference type="InterPro" id="IPR024047">
    <property type="entry name" value="MM3350-like_sf"/>
</dbReference>
<accession>A0ABX9KF82</accession>
<evidence type="ECO:0000313" key="3">
    <source>
        <dbReference type="Proteomes" id="UP000263486"/>
    </source>
</evidence>
<feature type="domain" description="Plasmid pRiA4b Orf3-like" evidence="1">
    <location>
        <begin position="9"/>
        <end position="180"/>
    </location>
</feature>
<dbReference type="PANTHER" id="PTHR41878:SF1">
    <property type="entry name" value="TNPR PROTEIN"/>
    <property type="match status" value="1"/>
</dbReference>
<protein>
    <submittedName>
        <fullName evidence="2">Plasmid pRiA4b ORF-3 family protein</fullName>
    </submittedName>
</protein>